<dbReference type="OrthoDB" id="9792068at2"/>
<organism evidence="8 9">
    <name type="scientific">Silvibacterium bohemicum</name>
    <dbReference type="NCBI Taxonomy" id="1577686"/>
    <lineage>
        <taxon>Bacteria</taxon>
        <taxon>Pseudomonadati</taxon>
        <taxon>Acidobacteriota</taxon>
        <taxon>Terriglobia</taxon>
        <taxon>Terriglobales</taxon>
        <taxon>Acidobacteriaceae</taxon>
        <taxon>Silvibacterium</taxon>
    </lineage>
</organism>
<comment type="similarity">
    <text evidence="2 6">Belongs to the flagella basal body rod proteins family.</text>
</comment>
<keyword evidence="8" id="KW-0969">Cilium</keyword>
<evidence type="ECO:0000256" key="5">
    <source>
        <dbReference type="ARBA" id="ARBA00024934"/>
    </source>
</evidence>
<dbReference type="InterPro" id="IPR001444">
    <property type="entry name" value="Flag_bb_rod_N"/>
</dbReference>
<keyword evidence="8" id="KW-0966">Cell projection</keyword>
<dbReference type="RefSeq" id="WP_050059468.1">
    <property type="nucleotide sequence ID" value="NZ_JACHEK010000005.1"/>
</dbReference>
<keyword evidence="8" id="KW-0282">Flagellum</keyword>
<comment type="function">
    <text evidence="5 6">Structural component of flagellum, the bacterial motility apparatus. Part of the rod structure of flagellar basal body.</text>
</comment>
<evidence type="ECO:0000256" key="6">
    <source>
        <dbReference type="PIRNR" id="PIRNR002889"/>
    </source>
</evidence>
<evidence type="ECO:0000313" key="9">
    <source>
        <dbReference type="Proteomes" id="UP000538666"/>
    </source>
</evidence>
<dbReference type="GO" id="GO:0071978">
    <property type="term" value="P:bacterial-type flagellum-dependent swarming motility"/>
    <property type="evidence" value="ECO:0007669"/>
    <property type="project" value="TreeGrafter"/>
</dbReference>
<comment type="subunit">
    <text evidence="6">The basal body constitutes a major portion of the flagellar organelle and consists of a number of rings mounted on a central rod.</text>
</comment>
<comment type="subcellular location">
    <subcellularLocation>
        <location evidence="1 6">Bacterial flagellum basal body</location>
    </subcellularLocation>
</comment>
<name>A0A841JUG7_9BACT</name>
<gene>
    <name evidence="8" type="ORF">HNQ77_002952</name>
</gene>
<evidence type="ECO:0000259" key="7">
    <source>
        <dbReference type="Pfam" id="PF00460"/>
    </source>
</evidence>
<comment type="caution">
    <text evidence="8">The sequence shown here is derived from an EMBL/GenBank/DDBJ whole genome shotgun (WGS) entry which is preliminary data.</text>
</comment>
<feature type="domain" description="Flagellar basal body rod protein N-terminal" evidence="7">
    <location>
        <begin position="19"/>
        <end position="36"/>
    </location>
</feature>
<evidence type="ECO:0000313" key="8">
    <source>
        <dbReference type="EMBL" id="MBB6144996.1"/>
    </source>
</evidence>
<evidence type="ECO:0000256" key="2">
    <source>
        <dbReference type="ARBA" id="ARBA00009677"/>
    </source>
</evidence>
<dbReference type="AlphaFoldDB" id="A0A841JUG7"/>
<evidence type="ECO:0000256" key="1">
    <source>
        <dbReference type="ARBA" id="ARBA00004117"/>
    </source>
</evidence>
<proteinExistence type="inferred from homology"/>
<dbReference type="EMBL" id="JACHEK010000005">
    <property type="protein sequence ID" value="MBB6144996.1"/>
    <property type="molecule type" value="Genomic_DNA"/>
</dbReference>
<evidence type="ECO:0000256" key="4">
    <source>
        <dbReference type="ARBA" id="ARBA00023143"/>
    </source>
</evidence>
<reference evidence="8 9" key="1">
    <citation type="submission" date="2020-08" db="EMBL/GenBank/DDBJ databases">
        <title>Genomic Encyclopedia of Type Strains, Phase IV (KMG-IV): sequencing the most valuable type-strain genomes for metagenomic binning, comparative biology and taxonomic classification.</title>
        <authorList>
            <person name="Goeker M."/>
        </authorList>
    </citation>
    <scope>NUCLEOTIDE SEQUENCE [LARGE SCALE GENOMIC DNA]</scope>
    <source>
        <strain evidence="8 9">DSM 103733</strain>
    </source>
</reference>
<dbReference type="PROSITE" id="PS00588">
    <property type="entry name" value="FLAGELLA_BB_ROD"/>
    <property type="match status" value="1"/>
</dbReference>
<accession>A0A841JUG7</accession>
<dbReference type="GO" id="GO:0030694">
    <property type="term" value="C:bacterial-type flagellum basal body, rod"/>
    <property type="evidence" value="ECO:0007669"/>
    <property type="project" value="InterPro"/>
</dbReference>
<keyword evidence="4 6" id="KW-0975">Bacterial flagellum</keyword>
<sequence length="116" mass="12895">MSAFSSLQVLQGYLKVVSDRQQMIASNMANIDTPGYHTKDLNFQAAMKQVMNTEGEPRFEPASQEIVGLPERPDGNNVNIDRESMLLSQTQLQYSLGVQMVKSSLHTLYSAIKDGN</sequence>
<protein>
    <recommendedName>
        <fullName evidence="3 6">Flagellar basal body rod protein FlgB</fullName>
    </recommendedName>
</protein>
<dbReference type="InterPro" id="IPR019776">
    <property type="entry name" value="Flagellar_basal_body_rod_CS"/>
</dbReference>
<keyword evidence="9" id="KW-1185">Reference proteome</keyword>
<dbReference type="InterPro" id="IPR006300">
    <property type="entry name" value="FlgB"/>
</dbReference>
<dbReference type="Pfam" id="PF00460">
    <property type="entry name" value="Flg_bb_rod"/>
    <property type="match status" value="1"/>
</dbReference>
<dbReference type="PIRSF" id="PIRSF002889">
    <property type="entry name" value="Rod_FlgB"/>
    <property type="match status" value="1"/>
</dbReference>
<dbReference type="Proteomes" id="UP000538666">
    <property type="component" value="Unassembled WGS sequence"/>
</dbReference>
<evidence type="ECO:0000256" key="3">
    <source>
        <dbReference type="ARBA" id="ARBA00014376"/>
    </source>
</evidence>
<dbReference type="PANTHER" id="PTHR30435">
    <property type="entry name" value="FLAGELLAR PROTEIN"/>
    <property type="match status" value="1"/>
</dbReference>
<dbReference type="PANTHER" id="PTHR30435:SF12">
    <property type="entry name" value="FLAGELLAR BASAL BODY ROD PROTEIN FLGB"/>
    <property type="match status" value="1"/>
</dbReference>